<evidence type="ECO:0000313" key="2">
    <source>
        <dbReference type="Proteomes" id="UP000076722"/>
    </source>
</evidence>
<evidence type="ECO:0008006" key="3">
    <source>
        <dbReference type="Google" id="ProtNLM"/>
    </source>
</evidence>
<dbReference type="EMBL" id="KV419409">
    <property type="protein sequence ID" value="KZS92865.1"/>
    <property type="molecule type" value="Genomic_DNA"/>
</dbReference>
<keyword evidence="2" id="KW-1185">Reference proteome</keyword>
<accession>A0A164U2P6</accession>
<dbReference type="InterPro" id="IPR015943">
    <property type="entry name" value="WD40/YVTN_repeat-like_dom_sf"/>
</dbReference>
<dbReference type="InterPro" id="IPR036322">
    <property type="entry name" value="WD40_repeat_dom_sf"/>
</dbReference>
<reference evidence="1 2" key="1">
    <citation type="journal article" date="2016" name="Mol. Biol. Evol.">
        <title>Comparative Genomics of Early-Diverging Mushroom-Forming Fungi Provides Insights into the Origins of Lignocellulose Decay Capabilities.</title>
        <authorList>
            <person name="Nagy L.G."/>
            <person name="Riley R."/>
            <person name="Tritt A."/>
            <person name="Adam C."/>
            <person name="Daum C."/>
            <person name="Floudas D."/>
            <person name="Sun H."/>
            <person name="Yadav J.S."/>
            <person name="Pangilinan J."/>
            <person name="Larsson K.H."/>
            <person name="Matsuura K."/>
            <person name="Barry K."/>
            <person name="Labutti K."/>
            <person name="Kuo R."/>
            <person name="Ohm R.A."/>
            <person name="Bhattacharya S.S."/>
            <person name="Shirouzu T."/>
            <person name="Yoshinaga Y."/>
            <person name="Martin F.M."/>
            <person name="Grigoriev I.V."/>
            <person name="Hibbett D.S."/>
        </authorList>
    </citation>
    <scope>NUCLEOTIDE SEQUENCE [LARGE SCALE GENOMIC DNA]</scope>
    <source>
        <strain evidence="1 2">HHB9708</strain>
    </source>
</reference>
<evidence type="ECO:0000313" key="1">
    <source>
        <dbReference type="EMBL" id="KZS92865.1"/>
    </source>
</evidence>
<dbReference type="SUPFAM" id="SSF50978">
    <property type="entry name" value="WD40 repeat-like"/>
    <property type="match status" value="1"/>
</dbReference>
<dbReference type="Proteomes" id="UP000076722">
    <property type="component" value="Unassembled WGS sequence"/>
</dbReference>
<proteinExistence type="predicted"/>
<dbReference type="Gene3D" id="2.130.10.10">
    <property type="entry name" value="YVTN repeat-like/Quinoprotein amine dehydrogenase"/>
    <property type="match status" value="1"/>
</dbReference>
<organism evidence="1 2">
    <name type="scientific">Sistotremastrum niveocremeum HHB9708</name>
    <dbReference type="NCBI Taxonomy" id="1314777"/>
    <lineage>
        <taxon>Eukaryota</taxon>
        <taxon>Fungi</taxon>
        <taxon>Dikarya</taxon>
        <taxon>Basidiomycota</taxon>
        <taxon>Agaricomycotina</taxon>
        <taxon>Agaricomycetes</taxon>
        <taxon>Sistotremastrales</taxon>
        <taxon>Sistotremastraceae</taxon>
        <taxon>Sertulicium</taxon>
        <taxon>Sertulicium niveocremeum</taxon>
    </lineage>
</organism>
<sequence length="418" mass="45796">MPLQRSKLYRRSHSRRINCVSISKCSRYVATGAHELAVWDLRDTKKAACVVPTGEIILCLSWIESNALGWTIACGLHNGVLLTLRFRGDSVEVTAFQQPAHSSPITALSAYLNNGTIVTGGQSDGCGLWDRAGEEWSKRADLLPDSRRKYPPVVQIQALGGQSYLAILFKDGGLLCLSMESEEVLWVSNVDTPTVSTGLSVGTYGLSLITLKRRGEIRFHSTPDVRQQERFEISGTVVHNERLEGPMAFVSPDFVAVGCGDTGNADIWDLSTGRIVEHLNHEGASIQAMTVRLFLNVHDNPHPTIKSAFDPHTGLALVATVANESGETIIRVWESIPDMSAWDYLATAENSGYIPRVSRREPESRSRGCNIHYAWTIAVFTALGLFSLWISRDEAASYDGASSANVGGSYSRFGALFY</sequence>
<gene>
    <name evidence="1" type="ORF">SISNIDRAFT_486365</name>
</gene>
<name>A0A164U2P6_9AGAM</name>
<dbReference type="SMART" id="SM00320">
    <property type="entry name" value="WD40"/>
    <property type="match status" value="2"/>
</dbReference>
<dbReference type="AlphaFoldDB" id="A0A164U2P6"/>
<protein>
    <recommendedName>
        <fullName evidence="3">WD40 repeat-like protein</fullName>
    </recommendedName>
</protein>
<dbReference type="InterPro" id="IPR001680">
    <property type="entry name" value="WD40_rpt"/>
</dbReference>